<keyword evidence="10" id="KW-1185">Reference proteome</keyword>
<dbReference type="PANTHER" id="PTHR45649:SF7">
    <property type="entry name" value="CHOLINE TRANSPORT PROTEIN"/>
    <property type="match status" value="1"/>
</dbReference>
<proteinExistence type="inferred from homology"/>
<dbReference type="GO" id="GO:0005886">
    <property type="term" value="C:plasma membrane"/>
    <property type="evidence" value="ECO:0007669"/>
    <property type="project" value="EnsemblFungi"/>
</dbReference>
<keyword evidence="5 8" id="KW-1133">Transmembrane helix</keyword>
<feature type="transmembrane region" description="Helical" evidence="8">
    <location>
        <begin position="146"/>
        <end position="170"/>
    </location>
</feature>
<feature type="transmembrane region" description="Helical" evidence="8">
    <location>
        <begin position="65"/>
        <end position="88"/>
    </location>
</feature>
<dbReference type="Gene3D" id="1.20.1740.10">
    <property type="entry name" value="Amino acid/polyamine transporter I"/>
    <property type="match status" value="1"/>
</dbReference>
<evidence type="ECO:0000313" key="10">
    <source>
        <dbReference type="Proteomes" id="UP000000267"/>
    </source>
</evidence>
<dbReference type="GO" id="GO:0015220">
    <property type="term" value="F:choline transmembrane transporter activity"/>
    <property type="evidence" value="ECO:0007669"/>
    <property type="project" value="EnsemblFungi"/>
</dbReference>
<dbReference type="GO" id="GO:0034228">
    <property type="term" value="F:ethanolamine transmembrane transporter activity"/>
    <property type="evidence" value="ECO:0007669"/>
    <property type="project" value="EnsemblFungi"/>
</dbReference>
<name>A7TJ37_VANPO</name>
<dbReference type="EMBL" id="DS480399">
    <property type="protein sequence ID" value="EDO17736.1"/>
    <property type="molecule type" value="Genomic_DNA"/>
</dbReference>
<accession>A7TJ37</accession>
<comment type="similarity">
    <text evidence="7">Belongs to the amino acid-polyamine-organocation (APC) superfamily. Amino acid/choline transporter (ACT) (TC 2.A.3.4) family.</text>
</comment>
<evidence type="ECO:0000256" key="1">
    <source>
        <dbReference type="ARBA" id="ARBA00004141"/>
    </source>
</evidence>
<dbReference type="NCBIfam" id="TIGR00907">
    <property type="entry name" value="2A0304"/>
    <property type="match status" value="1"/>
</dbReference>
<evidence type="ECO:0000313" key="9">
    <source>
        <dbReference type="EMBL" id="EDO17736.1"/>
    </source>
</evidence>
<feature type="transmembrane region" description="Helical" evidence="8">
    <location>
        <begin position="296"/>
        <end position="323"/>
    </location>
</feature>
<dbReference type="InterPro" id="IPR002293">
    <property type="entry name" value="AA/rel_permease1"/>
</dbReference>
<evidence type="ECO:0008006" key="11">
    <source>
        <dbReference type="Google" id="ProtNLM"/>
    </source>
</evidence>
<feature type="transmembrane region" description="Helical" evidence="8">
    <location>
        <begin position="430"/>
        <end position="451"/>
    </location>
</feature>
<keyword evidence="4" id="KW-0029">Amino-acid transport</keyword>
<dbReference type="PANTHER" id="PTHR45649">
    <property type="entry name" value="AMINO-ACID PERMEASE BAT1"/>
    <property type="match status" value="1"/>
</dbReference>
<feature type="transmembrane region" description="Helical" evidence="8">
    <location>
        <begin position="404"/>
        <end position="424"/>
    </location>
</feature>
<dbReference type="FunCoup" id="A7TJ37">
    <property type="interactions" value="144"/>
</dbReference>
<evidence type="ECO:0000256" key="2">
    <source>
        <dbReference type="ARBA" id="ARBA00022448"/>
    </source>
</evidence>
<dbReference type="KEGG" id="vpo:Kpol_1033p41"/>
<dbReference type="RefSeq" id="XP_001645594.1">
    <property type="nucleotide sequence ID" value="XM_001645544.1"/>
</dbReference>
<dbReference type="InterPro" id="IPR004840">
    <property type="entry name" value="Amino_acid_permease_CS"/>
</dbReference>
<dbReference type="GO" id="GO:0006865">
    <property type="term" value="P:amino acid transport"/>
    <property type="evidence" value="ECO:0007669"/>
    <property type="project" value="UniProtKB-KW"/>
</dbReference>
<keyword evidence="6 8" id="KW-0472">Membrane</keyword>
<sequence length="586" mass="64815">MKKDQSEIISLNIHGSNIDQHSKLNSFNERVQELTVNENDHSISDKKEIQQGGGNGDEVHLRKSFSLWSILGVGFGLTNSWFGISASLVTGISSGGPMMVVYGIIIIALISVCVGVSLGELSSAYPHAGGQFWWSLKLAPQKHKRFAAYLCGSFAYAGSVFTSASTTLSVATELVGMYSLTHPEFIPQRWHVFVCFELLHLFLMLFNCYGKSLPLISTTSLYISLASFLTITVTVLGCSHGNFNDPKFVFATFYNQTGWKNSVIAFITGLINPAWSFSCLDCATHMAFEVEKPERVIPIAIMGTIAIGFVTSFCYVIAMFFSIRDLDALFASHTGAPILDIYNQALGNKGGAIVLGCLILFTSFGCVIACHTWQARLCWSFSRDKGLPYSHLWAQVNPQLGVPLNAHLMSCAWISLIGILYIASTTAFNSLITGCIAFLLLSYIIPVICLLKKKRQIKHGPFWLGKFGLFSNIVLLGWTLFAIVFFSFPPQLPVTKDNMNYVSVVIVGYTLYVLIYWKFKGSKEFHATEEESEEEEGDLVEDGDMMIASYNGDLEESLNEDFDNAGTLNPKNYSRRSKVISLNDSE</sequence>
<evidence type="ECO:0000256" key="7">
    <source>
        <dbReference type="ARBA" id="ARBA00061200"/>
    </source>
</evidence>
<gene>
    <name evidence="9" type="ORF">Kpol_1033p41</name>
</gene>
<dbReference type="InterPro" id="IPR004756">
    <property type="entry name" value="AA_permease"/>
</dbReference>
<dbReference type="Pfam" id="PF13520">
    <property type="entry name" value="AA_permease_2"/>
    <property type="match status" value="1"/>
</dbReference>
<evidence type="ECO:0000256" key="3">
    <source>
        <dbReference type="ARBA" id="ARBA00022692"/>
    </source>
</evidence>
<feature type="transmembrane region" description="Helical" evidence="8">
    <location>
        <begin position="190"/>
        <end position="209"/>
    </location>
</feature>
<feature type="transmembrane region" description="Helical" evidence="8">
    <location>
        <begin position="263"/>
        <end position="284"/>
    </location>
</feature>
<evidence type="ECO:0000256" key="4">
    <source>
        <dbReference type="ARBA" id="ARBA00022970"/>
    </source>
</evidence>
<evidence type="ECO:0000256" key="6">
    <source>
        <dbReference type="ARBA" id="ARBA00023136"/>
    </source>
</evidence>
<keyword evidence="3 8" id="KW-0812">Transmembrane</keyword>
<dbReference type="OrthoDB" id="2417308at2759"/>
<protein>
    <recommendedName>
        <fullName evidence="11">Choline transport protein</fullName>
    </recommendedName>
</protein>
<feature type="transmembrane region" description="Helical" evidence="8">
    <location>
        <begin position="352"/>
        <end position="373"/>
    </location>
</feature>
<dbReference type="Proteomes" id="UP000000267">
    <property type="component" value="Unassembled WGS sequence"/>
</dbReference>
<dbReference type="InParanoid" id="A7TJ37"/>
<feature type="transmembrane region" description="Helical" evidence="8">
    <location>
        <begin position="500"/>
        <end position="517"/>
    </location>
</feature>
<dbReference type="GeneID" id="5545980"/>
<feature type="transmembrane region" description="Helical" evidence="8">
    <location>
        <begin position="100"/>
        <end position="125"/>
    </location>
</feature>
<reference evidence="9 10" key="1">
    <citation type="journal article" date="2007" name="Proc. Natl. Acad. Sci. U.S.A.">
        <title>Independent sorting-out of thousands of duplicated gene pairs in two yeast species descended from a whole-genome duplication.</title>
        <authorList>
            <person name="Scannell D.R."/>
            <person name="Frank A.C."/>
            <person name="Conant G.C."/>
            <person name="Byrne K.P."/>
            <person name="Woolfit M."/>
            <person name="Wolfe K.H."/>
        </authorList>
    </citation>
    <scope>NUCLEOTIDE SEQUENCE [LARGE SCALE GENOMIC DNA]</scope>
    <source>
        <strain evidence="10">ATCC 22028 / DSM 70294 / BCRC 21397 / CBS 2163 / NBRC 10782 / NRRL Y-8283 / UCD 57-17</strain>
    </source>
</reference>
<dbReference type="AlphaFoldDB" id="A7TJ37"/>
<evidence type="ECO:0000256" key="8">
    <source>
        <dbReference type="SAM" id="Phobius"/>
    </source>
</evidence>
<feature type="transmembrane region" description="Helical" evidence="8">
    <location>
        <begin position="463"/>
        <end position="488"/>
    </location>
</feature>
<feature type="transmembrane region" description="Helical" evidence="8">
    <location>
        <begin position="221"/>
        <end position="243"/>
    </location>
</feature>
<comment type="subcellular location">
    <subcellularLocation>
        <location evidence="1">Membrane</location>
        <topology evidence="1">Multi-pass membrane protein</topology>
    </subcellularLocation>
</comment>
<keyword evidence="2" id="KW-0813">Transport</keyword>
<dbReference type="OMA" id="GIPWIAF"/>
<dbReference type="GO" id="GO:1901235">
    <property type="term" value="F:(R)-carnitine transmembrane transporter activity"/>
    <property type="evidence" value="ECO:0007669"/>
    <property type="project" value="EnsemblFungi"/>
</dbReference>
<dbReference type="FunFam" id="1.20.1740.10:FF:000046">
    <property type="entry name" value="Amino-acid permease, putative"/>
    <property type="match status" value="1"/>
</dbReference>
<dbReference type="eggNOG" id="KOG1289">
    <property type="taxonomic scope" value="Eukaryota"/>
</dbReference>
<organism evidence="10">
    <name type="scientific">Vanderwaltozyma polyspora (strain ATCC 22028 / DSM 70294 / BCRC 21397 / CBS 2163 / NBRC 10782 / NRRL Y-8283 / UCD 57-17)</name>
    <name type="common">Kluyveromyces polysporus</name>
    <dbReference type="NCBI Taxonomy" id="436907"/>
    <lineage>
        <taxon>Eukaryota</taxon>
        <taxon>Fungi</taxon>
        <taxon>Dikarya</taxon>
        <taxon>Ascomycota</taxon>
        <taxon>Saccharomycotina</taxon>
        <taxon>Saccharomycetes</taxon>
        <taxon>Saccharomycetales</taxon>
        <taxon>Saccharomycetaceae</taxon>
        <taxon>Vanderwaltozyma</taxon>
    </lineage>
</organism>
<dbReference type="GO" id="GO:0031460">
    <property type="term" value="P:glycine betaine transport"/>
    <property type="evidence" value="ECO:0007669"/>
    <property type="project" value="EnsemblFungi"/>
</dbReference>
<dbReference type="PROSITE" id="PS00218">
    <property type="entry name" value="AMINO_ACID_PERMEASE_1"/>
    <property type="match status" value="1"/>
</dbReference>
<dbReference type="HOGENOM" id="CLU_004495_2_4_1"/>
<dbReference type="PIRSF" id="PIRSF006060">
    <property type="entry name" value="AA_transporter"/>
    <property type="match status" value="1"/>
</dbReference>
<evidence type="ECO:0000256" key="5">
    <source>
        <dbReference type="ARBA" id="ARBA00022989"/>
    </source>
</evidence>